<evidence type="ECO:0000313" key="2">
    <source>
        <dbReference type="Proteomes" id="UP000191980"/>
    </source>
</evidence>
<dbReference type="AlphaFoldDB" id="A0A1V8M794"/>
<dbReference type="STRING" id="1420851.AU255_05005"/>
<proteinExistence type="predicted"/>
<protein>
    <submittedName>
        <fullName evidence="1">Uncharacterized protein</fullName>
    </submittedName>
</protein>
<evidence type="ECO:0000313" key="1">
    <source>
        <dbReference type="EMBL" id="OQK17253.1"/>
    </source>
</evidence>
<reference evidence="1 2" key="1">
    <citation type="submission" date="2015-12" db="EMBL/GenBank/DDBJ databases">
        <authorList>
            <person name="Shamseldin A."/>
            <person name="Moawad H."/>
            <person name="Abd El-Rahim W.M."/>
            <person name="Sadowsky M.J."/>
        </authorList>
    </citation>
    <scope>NUCLEOTIDE SEQUENCE [LARGE SCALE GENOMIC DNA]</scope>
    <source>
        <strain evidence="1 2">WF1</strain>
    </source>
</reference>
<sequence length="78" mass="8783">MTSAILPKISNNPSLSEYIPKNKFAVSPNCPVTEPEFNWLFKQREQNGFALAFVKVSARSFLVHIPSFIECLNAKRGL</sequence>
<name>A0A1V8M794_9GAMM</name>
<dbReference type="OrthoDB" id="7067996at2"/>
<keyword evidence="2" id="KW-1185">Reference proteome</keyword>
<accession>A0A1V8M794</accession>
<dbReference type="RefSeq" id="WP_080521866.1">
    <property type="nucleotide sequence ID" value="NZ_LPUF01000001.1"/>
</dbReference>
<organism evidence="1 2">
    <name type="scientific">Methyloprofundus sedimenti</name>
    <dbReference type="NCBI Taxonomy" id="1420851"/>
    <lineage>
        <taxon>Bacteria</taxon>
        <taxon>Pseudomonadati</taxon>
        <taxon>Pseudomonadota</taxon>
        <taxon>Gammaproteobacteria</taxon>
        <taxon>Methylococcales</taxon>
        <taxon>Methylococcaceae</taxon>
        <taxon>Methyloprofundus</taxon>
    </lineage>
</organism>
<comment type="caution">
    <text evidence="1">The sequence shown here is derived from an EMBL/GenBank/DDBJ whole genome shotgun (WGS) entry which is preliminary data.</text>
</comment>
<dbReference type="Proteomes" id="UP000191980">
    <property type="component" value="Unassembled WGS sequence"/>
</dbReference>
<gene>
    <name evidence="1" type="ORF">AU255_05005</name>
</gene>
<dbReference type="EMBL" id="LPUF01000001">
    <property type="protein sequence ID" value="OQK17253.1"/>
    <property type="molecule type" value="Genomic_DNA"/>
</dbReference>